<accession>A0AAE6IV69</accession>
<dbReference type="AlphaFoldDB" id="A0AAE6IV69"/>
<name>A0AAE6IV69_TREPH</name>
<organism evidence="2 3">
    <name type="scientific">Treponema phagedenis</name>
    <dbReference type="NCBI Taxonomy" id="162"/>
    <lineage>
        <taxon>Bacteria</taxon>
        <taxon>Pseudomonadati</taxon>
        <taxon>Spirochaetota</taxon>
        <taxon>Spirochaetia</taxon>
        <taxon>Spirochaetales</taxon>
        <taxon>Treponemataceae</taxon>
        <taxon>Treponema</taxon>
    </lineage>
</organism>
<dbReference type="Proteomes" id="UP000323594">
    <property type="component" value="Chromosome"/>
</dbReference>
<feature type="coiled-coil region" evidence="1">
    <location>
        <begin position="166"/>
        <end position="228"/>
    </location>
</feature>
<evidence type="ECO:0000313" key="3">
    <source>
        <dbReference type="Proteomes" id="UP000323594"/>
    </source>
</evidence>
<dbReference type="RefSeq" id="WP_148878707.1">
    <property type="nucleotide sequence ID" value="NZ_CP042813.1"/>
</dbReference>
<evidence type="ECO:0000313" key="2">
    <source>
        <dbReference type="EMBL" id="QEJ98470.1"/>
    </source>
</evidence>
<gene>
    <name evidence="2" type="ORF">FUT82_11005</name>
</gene>
<proteinExistence type="predicted"/>
<keyword evidence="1" id="KW-0175">Coiled coil</keyword>
<protein>
    <submittedName>
        <fullName evidence="2">Uncharacterized protein</fullName>
    </submittedName>
</protein>
<sequence length="344" mass="37568">MQFLKSISSSSDSVSVPRLICSKLLQSLKLQVEVIPFPVCFLEKIFAPYSNPPFKNLVINSRDIESPSSFFCKGILKYSLYGIIEEQDELAKAVDAGFFPECSIGAKRSGETGKLYLHHLAYLGEEPAAIKSFKKNIKEKIQLDDSGVIHAFPAVWKITLSDMDEGVKKMNELDEAKKRIAELEAELQRLTAELEAAKAGSNGSGEDFEKLKTENEELKRKLLAFQEKHPEDELSLSDSDPRTKMLLNELRKTKTASLMQAAKGKVPAAHLKDLEVLANGLTLSNELLLSDGKKASSIETLTAIFNAMADPVLGTEIVLSDPEAKSAGQGASYASSAAKLMGAL</sequence>
<evidence type="ECO:0000256" key="1">
    <source>
        <dbReference type="SAM" id="Coils"/>
    </source>
</evidence>
<dbReference type="EMBL" id="CP042817">
    <property type="protein sequence ID" value="QEJ98470.1"/>
    <property type="molecule type" value="Genomic_DNA"/>
</dbReference>
<reference evidence="2 3" key="1">
    <citation type="submission" date="2019-08" db="EMBL/GenBank/DDBJ databases">
        <authorList>
            <person name="Kuhnert P."/>
        </authorList>
    </citation>
    <scope>NUCLEOTIDE SEQUENCE [LARGE SCALE GENOMIC DNA]</scope>
    <source>
        <strain evidence="2 3">B36.5</strain>
    </source>
</reference>